<gene>
    <name evidence="9" type="ORF">GLV84_03310</name>
</gene>
<dbReference type="PANTHER" id="PTHR43353">
    <property type="entry name" value="SUCCINATE-SEMIALDEHYDE DEHYDROGENASE, MITOCHONDRIAL"/>
    <property type="match status" value="1"/>
</dbReference>
<dbReference type="Proteomes" id="UP000646308">
    <property type="component" value="Unassembled WGS sequence"/>
</dbReference>
<dbReference type="GeneID" id="57692711"/>
<dbReference type="FunFam" id="3.40.309.10:FF:000004">
    <property type="entry name" value="Succinate-semialdehyde dehydrogenase I"/>
    <property type="match status" value="1"/>
</dbReference>
<dbReference type="PIRSF" id="PIRSF036492">
    <property type="entry name" value="ALDH"/>
    <property type="match status" value="1"/>
</dbReference>
<dbReference type="CDD" id="cd07103">
    <property type="entry name" value="ALDH_F5_SSADH_GabD"/>
    <property type="match status" value="1"/>
</dbReference>
<name>A0A2T4MH11_9STAP</name>
<keyword evidence="3" id="KW-0520">NAD</keyword>
<evidence type="ECO:0000256" key="3">
    <source>
        <dbReference type="ARBA" id="ARBA00023027"/>
    </source>
</evidence>
<dbReference type="RefSeq" id="WP_107368391.1">
    <property type="nucleotide sequence ID" value="NZ_CP045927.1"/>
</dbReference>
<dbReference type="EMBL" id="WMFL01000051">
    <property type="protein sequence ID" value="NJI01887.1"/>
    <property type="molecule type" value="Genomic_DNA"/>
</dbReference>
<dbReference type="InterPro" id="IPR050740">
    <property type="entry name" value="Aldehyde_DH_Superfamily"/>
</dbReference>
<dbReference type="Pfam" id="PF00171">
    <property type="entry name" value="Aldedh"/>
    <property type="match status" value="1"/>
</dbReference>
<dbReference type="InterPro" id="IPR016163">
    <property type="entry name" value="Ald_DH_C"/>
</dbReference>
<feature type="active site" evidence="5">
    <location>
        <position position="280"/>
    </location>
</feature>
<dbReference type="Gene3D" id="3.40.605.10">
    <property type="entry name" value="Aldehyde Dehydrogenase, Chain A, domain 1"/>
    <property type="match status" value="1"/>
</dbReference>
<dbReference type="PROSITE" id="PS00687">
    <property type="entry name" value="ALDEHYDE_DEHYDR_GLU"/>
    <property type="match status" value="1"/>
</dbReference>
<dbReference type="PROSITE" id="PS00070">
    <property type="entry name" value="ALDEHYDE_DEHYDR_CYS"/>
    <property type="match status" value="1"/>
</dbReference>
<accession>A0A2T4MH11</accession>
<sequence>MEFNFNIINGQHVTASESMTVINPATEAVIGQVPKVTPHQVDEAIHAAQQGFEIWSTYAAEERETYMLSWADKILENQDMLAELLSQEQGKPLNEALGEVQVCAKFIRWSAEEAKRMNGDILVPSKSHQRLSVIRQPVGVCALITPWNFPAAMVARKVAPAIATGCAFVLKPSSETPQIAIAFIDLLNQTGIPNGVANIVTGASSMISDAFLSHKVIKKISFTGSTEVGKLLVEKSAQNLNRLSLELGGNAPAIVFEDADLEQAVSDIVENKFENNGQMCNGINYILVHEALKARFLTRLIDKVKALKVGQWNDKDVNVGPLINAKAQENVAHIVSEATTQGASLVLGGHKMDRKGSFFEPTILDGVEKEMAILEQEIFGPVAPIVTFKSDEEAIEIANRTHQGLATYFFTSDVNKVHQVAEQLAFGMVGVNGTQLSLPQAPFGGIDESGFGREGGHYGLDEYLELKFISLTLNK</sequence>
<evidence type="ECO:0000256" key="7">
    <source>
        <dbReference type="RuleBase" id="RU003345"/>
    </source>
</evidence>
<evidence type="ECO:0000256" key="6">
    <source>
        <dbReference type="PROSITE-ProRule" id="PRU10007"/>
    </source>
</evidence>
<feature type="active site" evidence="5 6">
    <location>
        <position position="246"/>
    </location>
</feature>
<reference evidence="9" key="1">
    <citation type="submission" date="2019-11" db="EMBL/GenBank/DDBJ databases">
        <title>Whole genome comparisons of Staphylococcus agnetis isolates from cattle and chickens.</title>
        <authorList>
            <person name="Rhoads D."/>
            <person name="Shwani A."/>
            <person name="Adkins P."/>
            <person name="Calcutt M."/>
            <person name="Middleton J."/>
        </authorList>
    </citation>
    <scope>NUCLEOTIDE SEQUENCE</scope>
    <source>
        <strain evidence="9">1387</strain>
    </source>
</reference>
<organism evidence="9 10">
    <name type="scientific">Staphylococcus agnetis</name>
    <dbReference type="NCBI Taxonomy" id="985762"/>
    <lineage>
        <taxon>Bacteria</taxon>
        <taxon>Bacillati</taxon>
        <taxon>Bacillota</taxon>
        <taxon>Bacilli</taxon>
        <taxon>Bacillales</taxon>
        <taxon>Staphylococcaceae</taxon>
        <taxon>Staphylococcus</taxon>
    </lineage>
</organism>
<evidence type="ECO:0000256" key="1">
    <source>
        <dbReference type="ARBA" id="ARBA00009986"/>
    </source>
</evidence>
<keyword evidence="2 4" id="KW-0560">Oxidoreductase</keyword>
<dbReference type="GO" id="GO:0009450">
    <property type="term" value="P:gamma-aminobutyric acid catabolic process"/>
    <property type="evidence" value="ECO:0007669"/>
    <property type="project" value="TreeGrafter"/>
</dbReference>
<evidence type="ECO:0000313" key="10">
    <source>
        <dbReference type="Proteomes" id="UP000646308"/>
    </source>
</evidence>
<dbReference type="SUPFAM" id="SSF53720">
    <property type="entry name" value="ALDH-like"/>
    <property type="match status" value="1"/>
</dbReference>
<protein>
    <recommendedName>
        <fullName evidence="4">Aldehyde dehydrogenase</fullName>
    </recommendedName>
</protein>
<dbReference type="FunFam" id="3.40.605.10:FF:000005">
    <property type="entry name" value="Succinate-semialdehyde dehydrogenase I"/>
    <property type="match status" value="1"/>
</dbReference>
<dbReference type="InterPro" id="IPR016162">
    <property type="entry name" value="Ald_DH_N"/>
</dbReference>
<feature type="domain" description="Aldehyde dehydrogenase" evidence="8">
    <location>
        <begin position="16"/>
        <end position="469"/>
    </location>
</feature>
<dbReference type="InterPro" id="IPR029510">
    <property type="entry name" value="Ald_DH_CS_GLU"/>
</dbReference>
<dbReference type="Gene3D" id="3.40.309.10">
    <property type="entry name" value="Aldehyde Dehydrogenase, Chain A, domain 2"/>
    <property type="match status" value="1"/>
</dbReference>
<comment type="caution">
    <text evidence="9">The sequence shown here is derived from an EMBL/GenBank/DDBJ whole genome shotgun (WGS) entry which is preliminary data.</text>
</comment>
<evidence type="ECO:0000256" key="5">
    <source>
        <dbReference type="PIRSR" id="PIRSR036492-1"/>
    </source>
</evidence>
<dbReference type="GO" id="GO:0004777">
    <property type="term" value="F:succinate-semialdehyde dehydrogenase (NAD+) activity"/>
    <property type="evidence" value="ECO:0007669"/>
    <property type="project" value="TreeGrafter"/>
</dbReference>
<dbReference type="GO" id="GO:0006081">
    <property type="term" value="P:aldehyde metabolic process"/>
    <property type="evidence" value="ECO:0007669"/>
    <property type="project" value="InterPro"/>
</dbReference>
<evidence type="ECO:0000259" key="8">
    <source>
        <dbReference type="Pfam" id="PF00171"/>
    </source>
</evidence>
<dbReference type="InterPro" id="IPR012394">
    <property type="entry name" value="Aldehyde_DH_NAD(P)"/>
</dbReference>
<evidence type="ECO:0000313" key="9">
    <source>
        <dbReference type="EMBL" id="NJI01887.1"/>
    </source>
</evidence>
<evidence type="ECO:0000256" key="2">
    <source>
        <dbReference type="ARBA" id="ARBA00023002"/>
    </source>
</evidence>
<dbReference type="PANTHER" id="PTHR43353:SF5">
    <property type="entry name" value="SUCCINATE-SEMIALDEHYDE DEHYDROGENASE, MITOCHONDRIAL"/>
    <property type="match status" value="1"/>
</dbReference>
<dbReference type="InterPro" id="IPR016161">
    <property type="entry name" value="Ald_DH/histidinol_DH"/>
</dbReference>
<evidence type="ECO:0000256" key="4">
    <source>
        <dbReference type="PIRNR" id="PIRNR036492"/>
    </source>
</evidence>
<comment type="similarity">
    <text evidence="1 4 7">Belongs to the aldehyde dehydrogenase family.</text>
</comment>
<dbReference type="InterPro" id="IPR016160">
    <property type="entry name" value="Ald_DH_CS_CYS"/>
</dbReference>
<dbReference type="AlphaFoldDB" id="A0A2T4MH11"/>
<dbReference type="InterPro" id="IPR015590">
    <property type="entry name" value="Aldehyde_DH_dom"/>
</dbReference>
<proteinExistence type="inferred from homology"/>